<evidence type="ECO:0000313" key="11">
    <source>
        <dbReference type="Proteomes" id="UP000095284"/>
    </source>
</evidence>
<feature type="compositionally biased region" description="Polar residues" evidence="7">
    <location>
        <begin position="16"/>
        <end position="36"/>
    </location>
</feature>
<keyword evidence="6 8" id="KW-0472">Membrane</keyword>
<evidence type="ECO:0000256" key="7">
    <source>
        <dbReference type="SAM" id="MobiDB-lite"/>
    </source>
</evidence>
<evidence type="ECO:0000256" key="8">
    <source>
        <dbReference type="SAM" id="Phobius"/>
    </source>
</evidence>
<evidence type="ECO:0000256" key="6">
    <source>
        <dbReference type="ARBA" id="ARBA00023136"/>
    </source>
</evidence>
<dbReference type="Proteomes" id="UP000095284">
    <property type="component" value="Unplaced"/>
</dbReference>
<dbReference type="GO" id="GO:0036376">
    <property type="term" value="P:sodium ion export across plasma membrane"/>
    <property type="evidence" value="ECO:0007669"/>
    <property type="project" value="TreeGrafter"/>
</dbReference>
<feature type="compositionally biased region" description="Basic and acidic residues" evidence="7">
    <location>
        <begin position="1"/>
        <end position="15"/>
    </location>
</feature>
<name>A0A1I7RYH5_BURXY</name>
<dbReference type="AlphaFoldDB" id="A0A1I7RYH5"/>
<evidence type="ECO:0000256" key="5">
    <source>
        <dbReference type="ARBA" id="ARBA00022989"/>
    </source>
</evidence>
<dbReference type="WBParaSite" id="BXY_0579200.1">
    <property type="protein sequence ID" value="BXY_0579200.1"/>
    <property type="gene ID" value="BXY_0579200"/>
</dbReference>
<dbReference type="Proteomes" id="UP000659654">
    <property type="component" value="Unassembled WGS sequence"/>
</dbReference>
<gene>
    <name evidence="9" type="ORF">BXYJ_LOCUS3064</name>
</gene>
<evidence type="ECO:0000313" key="13">
    <source>
        <dbReference type="WBParaSite" id="BXY_0579200.1"/>
    </source>
</evidence>
<evidence type="ECO:0000256" key="4">
    <source>
        <dbReference type="ARBA" id="ARBA00022968"/>
    </source>
</evidence>
<feature type="compositionally biased region" description="Basic and acidic residues" evidence="7">
    <location>
        <begin position="85"/>
        <end position="141"/>
    </location>
</feature>
<reference evidence="13" key="1">
    <citation type="submission" date="2016-11" db="UniProtKB">
        <authorList>
            <consortium name="WormBaseParasite"/>
        </authorList>
    </citation>
    <scope>IDENTIFICATION</scope>
</reference>
<dbReference type="GO" id="GO:0005890">
    <property type="term" value="C:sodium:potassium-exchanging ATPase complex"/>
    <property type="evidence" value="ECO:0007669"/>
    <property type="project" value="InterPro"/>
</dbReference>
<dbReference type="EMBL" id="CAJFCV020000002">
    <property type="protein sequence ID" value="CAG9092677.1"/>
    <property type="molecule type" value="Genomic_DNA"/>
</dbReference>
<keyword evidence="5 8" id="KW-1133">Transmembrane helix</keyword>
<feature type="compositionally biased region" description="Basic and acidic residues" evidence="7">
    <location>
        <begin position="52"/>
        <end position="77"/>
    </location>
</feature>
<protein>
    <submittedName>
        <fullName evidence="9">(pine wood nematode) hypothetical protein</fullName>
    </submittedName>
</protein>
<evidence type="ECO:0000256" key="2">
    <source>
        <dbReference type="ARBA" id="ARBA00005876"/>
    </source>
</evidence>
<evidence type="ECO:0000313" key="10">
    <source>
        <dbReference type="EMBL" id="CAG9092677.1"/>
    </source>
</evidence>
<comment type="subcellular location">
    <subcellularLocation>
        <location evidence="1">Membrane</location>
        <topology evidence="1">Single-pass type II membrane protein</topology>
    </subcellularLocation>
</comment>
<dbReference type="GO" id="GO:0001671">
    <property type="term" value="F:ATPase activator activity"/>
    <property type="evidence" value="ECO:0007669"/>
    <property type="project" value="TreeGrafter"/>
</dbReference>
<feature type="region of interest" description="Disordered" evidence="7">
    <location>
        <begin position="1"/>
        <end position="177"/>
    </location>
</feature>
<keyword evidence="12" id="KW-1185">Reference proteome</keyword>
<dbReference type="OrthoDB" id="5912413at2759"/>
<accession>A0A1I7RYH5</accession>
<feature type="transmembrane region" description="Helical" evidence="8">
    <location>
        <begin position="195"/>
        <end position="223"/>
    </location>
</feature>
<dbReference type="PANTHER" id="PTHR11523">
    <property type="entry name" value="SODIUM/POTASSIUM-DEPENDENT ATPASE BETA SUBUNIT"/>
    <property type="match status" value="1"/>
</dbReference>
<keyword evidence="4" id="KW-0735">Signal-anchor</keyword>
<dbReference type="GO" id="GO:0006883">
    <property type="term" value="P:intracellular sodium ion homeostasis"/>
    <property type="evidence" value="ECO:0007669"/>
    <property type="project" value="TreeGrafter"/>
</dbReference>
<evidence type="ECO:0000256" key="1">
    <source>
        <dbReference type="ARBA" id="ARBA00004606"/>
    </source>
</evidence>
<dbReference type="GO" id="GO:1990573">
    <property type="term" value="P:potassium ion import across plasma membrane"/>
    <property type="evidence" value="ECO:0007669"/>
    <property type="project" value="TreeGrafter"/>
</dbReference>
<evidence type="ECO:0000256" key="3">
    <source>
        <dbReference type="ARBA" id="ARBA00022692"/>
    </source>
</evidence>
<dbReference type="Gene3D" id="2.60.40.1660">
    <property type="entry name" value="Na, k-atpase alpha subunit"/>
    <property type="match status" value="1"/>
</dbReference>
<dbReference type="InterPro" id="IPR038702">
    <property type="entry name" value="Na/K_ATPase_sub_beta_sf"/>
</dbReference>
<evidence type="ECO:0000313" key="9">
    <source>
        <dbReference type="EMBL" id="CAD5213506.1"/>
    </source>
</evidence>
<dbReference type="EMBL" id="CAJFDI010000002">
    <property type="protein sequence ID" value="CAD5213506.1"/>
    <property type="molecule type" value="Genomic_DNA"/>
</dbReference>
<proteinExistence type="inferred from homology"/>
<dbReference type="InterPro" id="IPR000402">
    <property type="entry name" value="Na/K_ATPase_sub_beta"/>
</dbReference>
<reference evidence="10" key="2">
    <citation type="submission" date="2020-08" db="EMBL/GenBank/DDBJ databases">
        <authorList>
            <person name="Kikuchi T."/>
        </authorList>
    </citation>
    <scope>NUCLEOTIDE SEQUENCE</scope>
    <source>
        <strain evidence="9">Ka4C1</strain>
    </source>
</reference>
<organism evidence="11 13">
    <name type="scientific">Bursaphelenchus xylophilus</name>
    <name type="common">Pinewood nematode worm</name>
    <name type="synonym">Aphelenchoides xylophilus</name>
    <dbReference type="NCBI Taxonomy" id="6326"/>
    <lineage>
        <taxon>Eukaryota</taxon>
        <taxon>Metazoa</taxon>
        <taxon>Ecdysozoa</taxon>
        <taxon>Nematoda</taxon>
        <taxon>Chromadorea</taxon>
        <taxon>Rhabditida</taxon>
        <taxon>Tylenchina</taxon>
        <taxon>Tylenchomorpha</taxon>
        <taxon>Aphelenchoidea</taxon>
        <taxon>Aphelenchoididae</taxon>
        <taxon>Bursaphelenchus</taxon>
    </lineage>
</organism>
<comment type="similarity">
    <text evidence="2">Belongs to the X(+)/potassium ATPases subunit beta family.</text>
</comment>
<sequence length="517" mass="58905">MYPSEREPAGSDTDKTNAGTTTGNPKASADQTQVNKPSVFVAPPLENQNPVKESEKKDDASQKEGPPKVDSKQKESPVTDTPLETNKEMMKDPKGEKENKKDKKTEEEEQKKEKDKEEKPKEEKKEEKEKKEDAGGKKDKLSVSVSGTGKKKPKKKKETDSKEALEREAKHKKRLNHIPPKPEQIYAELPKKRTFWGWFVAPVYILTIWGMLAAMMAPIMFFIPEIYKGGPENVGDGSFLGRVPKLIFEPNVARLGIAKSDNHEVEERKRHPSEIHYINRLPRTYEPYLTRLRFLLTDEYGPERFTQCFGDTEHQRAGCLVDLSNENYELGYGACAVAQGQTVQSFSFGFEDQQPCIIVRQNKMLHYMPKLVDIRNMTKDLRILGEVQTLCNREHYNESLEGDCCFFKRSLLKCETDNGVVQIFPSMGVPACHFPYKSSANDDDVNSYQQPIHFVRVSPANEGDKATVTCYVDEDLKDDANHFVRFSVQIFPTPKKSSFRLPISIFTLIVPFLIKLL</sequence>
<evidence type="ECO:0000313" key="12">
    <source>
        <dbReference type="Proteomes" id="UP000659654"/>
    </source>
</evidence>
<dbReference type="Pfam" id="PF00287">
    <property type="entry name" value="Na_K-ATPase"/>
    <property type="match status" value="1"/>
</dbReference>
<keyword evidence="3 8" id="KW-0812">Transmembrane</keyword>
<dbReference type="PANTHER" id="PTHR11523:SF52">
    <property type="entry name" value="SODIUM_POTASSIUM-TRANSPORTING ATPASE SUBUNIT BETA"/>
    <property type="match status" value="1"/>
</dbReference>
<feature type="compositionally biased region" description="Basic and acidic residues" evidence="7">
    <location>
        <begin position="157"/>
        <end position="169"/>
    </location>
</feature>
<dbReference type="Proteomes" id="UP000582659">
    <property type="component" value="Unassembled WGS sequence"/>
</dbReference>
<dbReference type="GO" id="GO:0030007">
    <property type="term" value="P:intracellular potassium ion homeostasis"/>
    <property type="evidence" value="ECO:0007669"/>
    <property type="project" value="TreeGrafter"/>
</dbReference>